<name>A0A9D2BZZ2_9FIRM</name>
<protein>
    <submittedName>
        <fullName evidence="2">DUF2812 domain-containing protein</fullName>
    </submittedName>
</protein>
<sequence>MRTRWKLRLFPYENMDYKAAEVWLNRQGEKGWALERVWFSALAVFSRSEREDLRYCIDLHKKWDATQDDGYFQLCQQAGWDYVAQVRNMAIFSARPVAEAVPLQTDRTMEERLYWRRAILPTLLDSLIGLLLLAALVAAIGLVAWGRDSLLASWSAQLCSTSFLCLLLSAVFCVLELVWAIPSGFLHWRRWKRAVEEDEPIPAASPLWSRLEGLVGRLGGFLFRLYLLFYFLEAFFLLLVGYSGSDVLDHRPEYQTTPLVMAEDVGLDGEAVDYLSYKPVLSPMVRGTRYLEEVDTGEGLVMVWCDRYTCATEWYAQLLTSALWKDSARSNYEGHGVLEFQMADLGTEEGWTARKGSFLLLREGQTVALVGVQDLRGDSPDLTTPEQLQTILTRLDLR</sequence>
<feature type="transmembrane region" description="Helical" evidence="1">
    <location>
        <begin position="151"/>
        <end position="181"/>
    </location>
</feature>
<dbReference type="InterPro" id="IPR021359">
    <property type="entry name" value="DUF2812"/>
</dbReference>
<feature type="transmembrane region" description="Helical" evidence="1">
    <location>
        <begin position="221"/>
        <end position="242"/>
    </location>
</feature>
<dbReference type="EMBL" id="DXDX01000194">
    <property type="protein sequence ID" value="HIY22338.1"/>
    <property type="molecule type" value="Genomic_DNA"/>
</dbReference>
<gene>
    <name evidence="2" type="ORF">H9841_10635</name>
</gene>
<evidence type="ECO:0000313" key="2">
    <source>
        <dbReference type="EMBL" id="HIY22338.1"/>
    </source>
</evidence>
<dbReference type="Pfam" id="PF11193">
    <property type="entry name" value="DUF2812"/>
    <property type="match status" value="1"/>
</dbReference>
<proteinExistence type="predicted"/>
<keyword evidence="1" id="KW-1133">Transmembrane helix</keyword>
<comment type="caution">
    <text evidence="2">The sequence shown here is derived from an EMBL/GenBank/DDBJ whole genome shotgun (WGS) entry which is preliminary data.</text>
</comment>
<reference evidence="2" key="1">
    <citation type="journal article" date="2021" name="PeerJ">
        <title>Extensive microbial diversity within the chicken gut microbiome revealed by metagenomics and culture.</title>
        <authorList>
            <person name="Gilroy R."/>
            <person name="Ravi A."/>
            <person name="Getino M."/>
            <person name="Pursley I."/>
            <person name="Horton D.L."/>
            <person name="Alikhan N.F."/>
            <person name="Baker D."/>
            <person name="Gharbi K."/>
            <person name="Hall N."/>
            <person name="Watson M."/>
            <person name="Adriaenssens E.M."/>
            <person name="Foster-Nyarko E."/>
            <person name="Jarju S."/>
            <person name="Secka A."/>
            <person name="Antonio M."/>
            <person name="Oren A."/>
            <person name="Chaudhuri R.R."/>
            <person name="La Ragione R."/>
            <person name="Hildebrand F."/>
            <person name="Pallen M.J."/>
        </authorList>
    </citation>
    <scope>NUCLEOTIDE SEQUENCE</scope>
    <source>
        <strain evidence="2">ChiBcec16_6824</strain>
    </source>
</reference>
<accession>A0A9D2BZZ2</accession>
<evidence type="ECO:0000256" key="1">
    <source>
        <dbReference type="SAM" id="Phobius"/>
    </source>
</evidence>
<reference evidence="2" key="2">
    <citation type="submission" date="2021-04" db="EMBL/GenBank/DDBJ databases">
        <authorList>
            <person name="Gilroy R."/>
        </authorList>
    </citation>
    <scope>NUCLEOTIDE SEQUENCE</scope>
    <source>
        <strain evidence="2">ChiBcec16_6824</strain>
    </source>
</reference>
<dbReference type="Proteomes" id="UP000823868">
    <property type="component" value="Unassembled WGS sequence"/>
</dbReference>
<feature type="transmembrane region" description="Helical" evidence="1">
    <location>
        <begin position="122"/>
        <end position="145"/>
    </location>
</feature>
<organism evidence="2 3">
    <name type="scientific">Candidatus Flavonifractor merdigallinarum</name>
    <dbReference type="NCBI Taxonomy" id="2838589"/>
    <lineage>
        <taxon>Bacteria</taxon>
        <taxon>Bacillati</taxon>
        <taxon>Bacillota</taxon>
        <taxon>Clostridia</taxon>
        <taxon>Eubacteriales</taxon>
        <taxon>Oscillospiraceae</taxon>
        <taxon>Flavonifractor</taxon>
    </lineage>
</organism>
<dbReference type="AlphaFoldDB" id="A0A9D2BZZ2"/>
<keyword evidence="1" id="KW-0472">Membrane</keyword>
<evidence type="ECO:0000313" key="3">
    <source>
        <dbReference type="Proteomes" id="UP000823868"/>
    </source>
</evidence>
<keyword evidence="1" id="KW-0812">Transmembrane</keyword>